<reference evidence="2" key="1">
    <citation type="journal article" date="2019" name="Int. J. Syst. Evol. Microbiol.">
        <title>The Global Catalogue of Microorganisms (GCM) 10K type strain sequencing project: providing services to taxonomists for standard genome sequencing and annotation.</title>
        <authorList>
            <consortium name="The Broad Institute Genomics Platform"/>
            <consortium name="The Broad Institute Genome Sequencing Center for Infectious Disease"/>
            <person name="Wu L."/>
            <person name="Ma J."/>
        </authorList>
    </citation>
    <scope>NUCLEOTIDE SEQUENCE [LARGE SCALE GENOMIC DNA]</scope>
    <source>
        <strain evidence="2">NBRC 105830</strain>
    </source>
</reference>
<evidence type="ECO:0008006" key="3">
    <source>
        <dbReference type="Google" id="ProtNLM"/>
    </source>
</evidence>
<dbReference type="RefSeq" id="WP_241443558.1">
    <property type="nucleotide sequence ID" value="NZ_BSUJ01000001.1"/>
</dbReference>
<dbReference type="SUPFAM" id="SSF140931">
    <property type="entry name" value="Fic-like"/>
    <property type="match status" value="1"/>
</dbReference>
<dbReference type="EMBL" id="BSUJ01000001">
    <property type="protein sequence ID" value="GMA21666.1"/>
    <property type="molecule type" value="Genomic_DNA"/>
</dbReference>
<dbReference type="Gene3D" id="1.10.10.10">
    <property type="entry name" value="Winged helix-like DNA-binding domain superfamily/Winged helix DNA-binding domain"/>
    <property type="match status" value="1"/>
</dbReference>
<protein>
    <recommendedName>
        <fullName evidence="3">Fic family protein</fullName>
    </recommendedName>
</protein>
<organism evidence="1 2">
    <name type="scientific">Arsenicicoccus piscis</name>
    <dbReference type="NCBI Taxonomy" id="673954"/>
    <lineage>
        <taxon>Bacteria</taxon>
        <taxon>Bacillati</taxon>
        <taxon>Actinomycetota</taxon>
        <taxon>Actinomycetes</taxon>
        <taxon>Micrococcales</taxon>
        <taxon>Intrasporangiaceae</taxon>
        <taxon>Arsenicicoccus</taxon>
    </lineage>
</organism>
<name>A0ABQ6HTB9_9MICO</name>
<comment type="caution">
    <text evidence="1">The sequence shown here is derived from an EMBL/GenBank/DDBJ whole genome shotgun (WGS) entry which is preliminary data.</text>
</comment>
<sequence length="174" mass="19531">MPLLRFGHRSGRGQPDAQLVMQLHRLGLLTEPSITVSPWFETRRQRYYDALLGVSTTGDWSTWVAMFAEGLATSATNARALMLRLTEIQDTLKEQVRASRLRTTNAPLLVDLAVAHPTFTVRQVAESLGMQRAGAKKLVDNLLELGVLTEYGHRSYDRRFHAPEVVRALLAPDH</sequence>
<evidence type="ECO:0000313" key="1">
    <source>
        <dbReference type="EMBL" id="GMA21666.1"/>
    </source>
</evidence>
<evidence type="ECO:0000313" key="2">
    <source>
        <dbReference type="Proteomes" id="UP001157109"/>
    </source>
</evidence>
<keyword evidence="2" id="KW-1185">Reference proteome</keyword>
<dbReference type="Proteomes" id="UP001157109">
    <property type="component" value="Unassembled WGS sequence"/>
</dbReference>
<dbReference type="InterPro" id="IPR036388">
    <property type="entry name" value="WH-like_DNA-bd_sf"/>
</dbReference>
<accession>A0ABQ6HTB9</accession>
<gene>
    <name evidence="1" type="ORF">GCM10025862_36870</name>
</gene>
<dbReference type="InterPro" id="IPR036597">
    <property type="entry name" value="Fido-like_dom_sf"/>
</dbReference>
<proteinExistence type="predicted"/>